<dbReference type="RefSeq" id="WP_407032869.1">
    <property type="nucleotide sequence ID" value="NZ_JAQGEF010000033.1"/>
</dbReference>
<protein>
    <submittedName>
        <fullName evidence="1">RHS repeat protein</fullName>
    </submittedName>
</protein>
<accession>A0ABT4UNW5</accession>
<dbReference type="Proteomes" id="UP001210231">
    <property type="component" value="Unassembled WGS sequence"/>
</dbReference>
<keyword evidence="2" id="KW-1185">Reference proteome</keyword>
<dbReference type="InterPro" id="IPR031325">
    <property type="entry name" value="RHS_repeat"/>
</dbReference>
<evidence type="ECO:0000313" key="1">
    <source>
        <dbReference type="EMBL" id="MDA3616539.1"/>
    </source>
</evidence>
<dbReference type="EMBL" id="JAQGEF010000033">
    <property type="protein sequence ID" value="MDA3616539.1"/>
    <property type="molecule type" value="Genomic_DNA"/>
</dbReference>
<proteinExistence type="predicted"/>
<evidence type="ECO:0000313" key="2">
    <source>
        <dbReference type="Proteomes" id="UP001210231"/>
    </source>
</evidence>
<reference evidence="1 2" key="1">
    <citation type="submission" date="2022-12" db="EMBL/GenBank/DDBJ databases">
        <title>Chitinophagaceae gen. sp. nov., a new member of the family Chitinophagaceae, isolated from soil in a chemical factory.</title>
        <authorList>
            <person name="Ke Z."/>
        </authorList>
    </citation>
    <scope>NUCLEOTIDE SEQUENCE [LARGE SCALE GENOMIC DNA]</scope>
    <source>
        <strain evidence="1 2">LY-5</strain>
    </source>
</reference>
<name>A0ABT4UNW5_9BACT</name>
<comment type="caution">
    <text evidence="1">The sequence shown here is derived from an EMBL/GenBank/DDBJ whole genome shotgun (WGS) entry which is preliminary data.</text>
</comment>
<organism evidence="1 2">
    <name type="scientific">Polluticaenibacter yanchengensis</name>
    <dbReference type="NCBI Taxonomy" id="3014562"/>
    <lineage>
        <taxon>Bacteria</taxon>
        <taxon>Pseudomonadati</taxon>
        <taxon>Bacteroidota</taxon>
        <taxon>Chitinophagia</taxon>
        <taxon>Chitinophagales</taxon>
        <taxon>Chitinophagaceae</taxon>
        <taxon>Polluticaenibacter</taxon>
    </lineage>
</organism>
<sequence>MNFVNKLLLLFSLVIMYVLCFPIVSNAQTKDLILPSPEVEMFRKYGEFNHDLSRGVIDISIPLYKIKSGEIEMDIVLRYNGTSGIKPYENDNNKIGLGWILDVGGVVSRTVKGKPDDLYARPAVFKNPDDIQESNESDFNYLVNVLDANGTVDVQRDHFSFSFQGETTNFILNEENNIFKSYITPFKPYNIKVNSTNAPVINGSTYHKRIDNFEIINDKGFKYLFGGNGNIETYLIESQFGTSAWFLNEVIDNNNFSKIKLEYIDVNNLQRPKGDYWTQSVYQEMGLAPNLYIFGSGAYVVPCRDAGVPDYLLEVNAIPQQLQYNTKNIKYINFDNGKVIFNYTNDNKYLNEIVIEDSDGNIIKRILFNKSQFYGGELKLNSLDFKDYGNSTQEKYEFSYDERNINEYNTTVDFWGYCNGVNPDPTIINKTTLRNDVSYYPSQASPHSGAVYYTNIGNTSHEPNELFVEYNILKSIKYPYSGYSKFYYEPNIYLENDPTGTIPKNGGGVRIKRIENYSDDNKKVYEKKYEYDPGFTNFSVYDITKFTSTTFYVDNVLDCNPPFYSSGMGDDPFLFRNRLFYNNWSPYLGDNSVRYNEASEIFSSDDDNNGKITYNYQYTNKNQFGILKNSYGATHFYIRQYREWGNGLIKSKQYFKFNNQSYIKTKMEEFNYQFEDLYTFNDMLVARNLTGLGTAPTNSYYWLKYVANDNCALSLPNMFGANLHQNVIGKVSLIDVSTSFYEDNILLSEKTLEYEPVYNLVRSEEIKNSKGTINKTSYTYPFDYPTVPVYQQMVTRNIIAPVIEQTNFVNNIQTQRVTTNYYNPFSNIYVPQSVTNQKGSFAQETVATFNLYDNTGNLLEQQKADNIKEAYLWGYNGHYPVAKIIGSNYATVSTIPSLNLSLLNTGTEAQKAEQLNLVRNYFAGNKNVHVSTYSYRPLVGMLSETDPNGKTSSYEYDSFNRLKLIKDDQGNILKKFEYKYQQPQ</sequence>
<dbReference type="Gene3D" id="2.180.10.10">
    <property type="entry name" value="RHS repeat-associated core"/>
    <property type="match status" value="1"/>
</dbReference>
<gene>
    <name evidence="1" type="ORF">O3P16_17135</name>
</gene>
<dbReference type="Pfam" id="PF05593">
    <property type="entry name" value="RHS_repeat"/>
    <property type="match status" value="1"/>
</dbReference>